<name>A0ACC2J8S4_9PEZI</name>
<organism evidence="1 2">
    <name type="scientific">Lasiodiplodia mahajangana</name>
    <dbReference type="NCBI Taxonomy" id="1108764"/>
    <lineage>
        <taxon>Eukaryota</taxon>
        <taxon>Fungi</taxon>
        <taxon>Dikarya</taxon>
        <taxon>Ascomycota</taxon>
        <taxon>Pezizomycotina</taxon>
        <taxon>Dothideomycetes</taxon>
        <taxon>Dothideomycetes incertae sedis</taxon>
        <taxon>Botryosphaeriales</taxon>
        <taxon>Botryosphaeriaceae</taxon>
        <taxon>Lasiodiplodia</taxon>
    </lineage>
</organism>
<evidence type="ECO:0000313" key="2">
    <source>
        <dbReference type="Proteomes" id="UP001153332"/>
    </source>
</evidence>
<evidence type="ECO:0000313" key="1">
    <source>
        <dbReference type="EMBL" id="KAJ8123744.1"/>
    </source>
</evidence>
<dbReference type="Proteomes" id="UP001153332">
    <property type="component" value="Unassembled WGS sequence"/>
</dbReference>
<keyword evidence="2" id="KW-1185">Reference proteome</keyword>
<dbReference type="EMBL" id="JAPUUL010003286">
    <property type="protein sequence ID" value="KAJ8123744.1"/>
    <property type="molecule type" value="Genomic_DNA"/>
</dbReference>
<reference evidence="1" key="1">
    <citation type="submission" date="2022-12" db="EMBL/GenBank/DDBJ databases">
        <title>Genome Sequence of Lasiodiplodia mahajangana.</title>
        <authorList>
            <person name="Buettner E."/>
        </authorList>
    </citation>
    <scope>NUCLEOTIDE SEQUENCE</scope>
    <source>
        <strain evidence="1">VT137</strain>
    </source>
</reference>
<protein>
    <submittedName>
        <fullName evidence="1">Uncharacterized protein</fullName>
    </submittedName>
</protein>
<accession>A0ACC2J8S4</accession>
<gene>
    <name evidence="1" type="ORF">O1611_g9524</name>
</gene>
<comment type="caution">
    <text evidence="1">The sequence shown here is derived from an EMBL/GenBank/DDBJ whole genome shotgun (WGS) entry which is preliminary data.</text>
</comment>
<proteinExistence type="predicted"/>
<sequence length="189" mass="21042">MDPGQATKDLAGTGLLVYILAGLVVIYIVAGDLAGLGSRYRKLPEAPVVGARFPFEPRWMTRYRFYSSGWDIIKRGCETVPSGLFTVVRPESNITIIPRKYVDELANLTDDRLASNEAIVNDMMGPYTGADILLRRYLGHHAVNTKLTPQLHMLVEHIQEELEITASEDPLVITGMLFPRPPPSLSRVH</sequence>